<name>A0A7Y0K574_9BACI</name>
<dbReference type="InterPro" id="IPR002577">
    <property type="entry name" value="HTH_HxlR"/>
</dbReference>
<dbReference type="AlphaFoldDB" id="A0A7Y0K574"/>
<dbReference type="PANTHER" id="PTHR33204">
    <property type="entry name" value="TRANSCRIPTIONAL REGULATOR, MARR FAMILY"/>
    <property type="match status" value="1"/>
</dbReference>
<dbReference type="GO" id="GO:0003677">
    <property type="term" value="F:DNA binding"/>
    <property type="evidence" value="ECO:0007669"/>
    <property type="project" value="UniProtKB-KW"/>
</dbReference>
<sequence length="99" mass="11375">MEIPCSIEKTLDIIGNKWSFLVLRELFEGTKRFNELRRSIEGISPNSLTTTLKHLEKKGIIIRTAIPTVPITVEYSLTEKGESFHSVLKEMKKWAAEWA</sequence>
<dbReference type="Proteomes" id="UP000588491">
    <property type="component" value="Unassembled WGS sequence"/>
</dbReference>
<keyword evidence="6" id="KW-1185">Reference proteome</keyword>
<dbReference type="PANTHER" id="PTHR33204:SF18">
    <property type="entry name" value="TRANSCRIPTIONAL REGULATORY PROTEIN"/>
    <property type="match status" value="1"/>
</dbReference>
<dbReference type="InterPro" id="IPR036388">
    <property type="entry name" value="WH-like_DNA-bd_sf"/>
</dbReference>
<evidence type="ECO:0000313" key="5">
    <source>
        <dbReference type="EMBL" id="NMO76000.1"/>
    </source>
</evidence>
<dbReference type="InterPro" id="IPR036390">
    <property type="entry name" value="WH_DNA-bd_sf"/>
</dbReference>
<dbReference type="RefSeq" id="WP_016205471.1">
    <property type="nucleotide sequence ID" value="NZ_JABBPK010000001.1"/>
</dbReference>
<keyword evidence="1" id="KW-0805">Transcription regulation</keyword>
<evidence type="ECO:0000256" key="1">
    <source>
        <dbReference type="ARBA" id="ARBA00023015"/>
    </source>
</evidence>
<evidence type="ECO:0000256" key="2">
    <source>
        <dbReference type="ARBA" id="ARBA00023125"/>
    </source>
</evidence>
<reference evidence="5 6" key="1">
    <citation type="submission" date="2020-04" db="EMBL/GenBank/DDBJ databases">
        <title>Bacillus sp. UniB3 isolated from commercial digestive syrup.</title>
        <authorList>
            <person name="Thorat V."/>
            <person name="Kirdat K."/>
            <person name="Tiwarekar B."/>
            <person name="Yadav A."/>
        </authorList>
    </citation>
    <scope>NUCLEOTIDE SEQUENCE [LARGE SCALE GENOMIC DNA]</scope>
    <source>
        <strain evidence="5 6">UniB3</strain>
    </source>
</reference>
<accession>A0A7Y0K574</accession>
<dbReference type="EMBL" id="JABBPK010000001">
    <property type="protein sequence ID" value="NMO76000.1"/>
    <property type="molecule type" value="Genomic_DNA"/>
</dbReference>
<proteinExistence type="predicted"/>
<organism evidence="5 6">
    <name type="scientific">Niallia alba</name>
    <dbReference type="NCBI Taxonomy" id="2729105"/>
    <lineage>
        <taxon>Bacteria</taxon>
        <taxon>Bacillati</taxon>
        <taxon>Bacillota</taxon>
        <taxon>Bacilli</taxon>
        <taxon>Bacillales</taxon>
        <taxon>Bacillaceae</taxon>
        <taxon>Niallia</taxon>
    </lineage>
</organism>
<keyword evidence="3" id="KW-0804">Transcription</keyword>
<dbReference type="SUPFAM" id="SSF46785">
    <property type="entry name" value="Winged helix' DNA-binding domain"/>
    <property type="match status" value="1"/>
</dbReference>
<gene>
    <name evidence="5" type="ORF">HHU08_03055</name>
</gene>
<protein>
    <submittedName>
        <fullName evidence="5">Helix-turn-helix transcriptional regulator</fullName>
    </submittedName>
</protein>
<dbReference type="PROSITE" id="PS51118">
    <property type="entry name" value="HTH_HXLR"/>
    <property type="match status" value="1"/>
</dbReference>
<comment type="caution">
    <text evidence="5">The sequence shown here is derived from an EMBL/GenBank/DDBJ whole genome shotgun (WGS) entry which is preliminary data.</text>
</comment>
<evidence type="ECO:0000259" key="4">
    <source>
        <dbReference type="PROSITE" id="PS51118"/>
    </source>
</evidence>
<dbReference type="Pfam" id="PF01638">
    <property type="entry name" value="HxlR"/>
    <property type="match status" value="1"/>
</dbReference>
<feature type="domain" description="HTH hxlR-type" evidence="4">
    <location>
        <begin position="5"/>
        <end position="99"/>
    </location>
</feature>
<evidence type="ECO:0000313" key="6">
    <source>
        <dbReference type="Proteomes" id="UP000588491"/>
    </source>
</evidence>
<dbReference type="Gene3D" id="1.10.10.10">
    <property type="entry name" value="Winged helix-like DNA-binding domain superfamily/Winged helix DNA-binding domain"/>
    <property type="match status" value="1"/>
</dbReference>
<evidence type="ECO:0000256" key="3">
    <source>
        <dbReference type="ARBA" id="ARBA00023163"/>
    </source>
</evidence>
<keyword evidence="2" id="KW-0238">DNA-binding</keyword>